<dbReference type="EMBL" id="CP019893">
    <property type="protein sequence ID" value="ARS91595.1"/>
    <property type="molecule type" value="Genomic_DNA"/>
</dbReference>
<organism evidence="2 3">
    <name type="scientific">Natrarchaeobaculum aegyptiacum</name>
    <dbReference type="NCBI Taxonomy" id="745377"/>
    <lineage>
        <taxon>Archaea</taxon>
        <taxon>Methanobacteriati</taxon>
        <taxon>Methanobacteriota</taxon>
        <taxon>Stenosarchaea group</taxon>
        <taxon>Halobacteria</taxon>
        <taxon>Halobacteriales</taxon>
        <taxon>Natrialbaceae</taxon>
        <taxon>Natrarchaeobaculum</taxon>
    </lineage>
</organism>
<dbReference type="AlphaFoldDB" id="A0A2Z2HYV1"/>
<evidence type="ECO:0000256" key="1">
    <source>
        <dbReference type="SAM" id="MobiDB-lite"/>
    </source>
</evidence>
<dbReference type="Pfam" id="PF20575">
    <property type="entry name" value="HTH_63"/>
    <property type="match status" value="1"/>
</dbReference>
<feature type="region of interest" description="Disordered" evidence="1">
    <location>
        <begin position="199"/>
        <end position="221"/>
    </location>
</feature>
<dbReference type="Proteomes" id="UP000250088">
    <property type="component" value="Chromosome"/>
</dbReference>
<evidence type="ECO:0000313" key="2">
    <source>
        <dbReference type="EMBL" id="ARS91595.1"/>
    </source>
</evidence>
<dbReference type="RefSeq" id="WP_228434419.1">
    <property type="nucleotide sequence ID" value="NZ_CP019893.1"/>
</dbReference>
<evidence type="ECO:0000313" key="3">
    <source>
        <dbReference type="Proteomes" id="UP000250088"/>
    </source>
</evidence>
<proteinExistence type="predicted"/>
<dbReference type="KEGG" id="naj:B1756_18950"/>
<sequence length="221" mass="23792">MTSESPALTVVCHVRAPLLLEPIDRQVETLTACESEGAIDDVLVRSWPKEVSLSESTPHQEVLESYERFSEWADRRGVSIEPPFRTRTNTSQITGETTELLVTPLCCLEVYADDDLVGVFPHTDGDETVTTDEVIAQLRTGEVPTPLGATPTRVESESWECPTCGGPLVDGQGLFACSECGWLGTVAPTGDLLESPAGEFATLEGESEADPGEPSDQPLSQ</sequence>
<name>A0A2Z2HYV1_9EURY</name>
<accession>A0A2Z2HYV1</accession>
<reference evidence="3" key="1">
    <citation type="submission" date="2017-02" db="EMBL/GenBank/DDBJ databases">
        <title>Natronthermophilus aegyptiacus gen. nov.,sp. nov., an aerobic, extremely halophilic alkalithermophilic archaeon isolated from the athalassohaline Wadi An Natrun, Egypt.</title>
        <authorList>
            <person name="Zhao B."/>
        </authorList>
    </citation>
    <scope>NUCLEOTIDE SEQUENCE [LARGE SCALE GENOMIC DNA]</scope>
    <source>
        <strain evidence="3">JW/NM-HA 15</strain>
    </source>
</reference>
<keyword evidence="3" id="KW-1185">Reference proteome</keyword>
<dbReference type="GeneID" id="32896197"/>
<protein>
    <submittedName>
        <fullName evidence="2">Uncharacterized protein</fullName>
    </submittedName>
</protein>
<gene>
    <name evidence="2" type="ORF">B1756_18950</name>
</gene>
<dbReference type="InterPro" id="IPR046783">
    <property type="entry name" value="HTH_63"/>
</dbReference>